<dbReference type="AlphaFoldDB" id="A0A166N8A4"/>
<accession>A0A166N8A4</accession>
<proteinExistence type="predicted"/>
<dbReference type="Proteomes" id="UP000077266">
    <property type="component" value="Unassembled WGS sequence"/>
</dbReference>
<protein>
    <submittedName>
        <fullName evidence="1">Uncharacterized protein</fullName>
    </submittedName>
</protein>
<reference evidence="1 2" key="1">
    <citation type="journal article" date="2016" name="Mol. Biol. Evol.">
        <title>Comparative Genomics of Early-Diverging Mushroom-Forming Fungi Provides Insights into the Origins of Lignocellulose Decay Capabilities.</title>
        <authorList>
            <person name="Nagy L.G."/>
            <person name="Riley R."/>
            <person name="Tritt A."/>
            <person name="Adam C."/>
            <person name="Daum C."/>
            <person name="Floudas D."/>
            <person name="Sun H."/>
            <person name="Yadav J.S."/>
            <person name="Pangilinan J."/>
            <person name="Larsson K.H."/>
            <person name="Matsuura K."/>
            <person name="Barry K."/>
            <person name="Labutti K."/>
            <person name="Kuo R."/>
            <person name="Ohm R.A."/>
            <person name="Bhattacharya S.S."/>
            <person name="Shirouzu T."/>
            <person name="Yoshinaga Y."/>
            <person name="Martin F.M."/>
            <person name="Grigoriev I.V."/>
            <person name="Hibbett D.S."/>
        </authorList>
    </citation>
    <scope>NUCLEOTIDE SEQUENCE [LARGE SCALE GENOMIC DNA]</scope>
    <source>
        <strain evidence="1 2">HHB12029</strain>
    </source>
</reference>
<name>A0A166N8A4_EXIGL</name>
<organism evidence="1 2">
    <name type="scientific">Exidia glandulosa HHB12029</name>
    <dbReference type="NCBI Taxonomy" id="1314781"/>
    <lineage>
        <taxon>Eukaryota</taxon>
        <taxon>Fungi</taxon>
        <taxon>Dikarya</taxon>
        <taxon>Basidiomycota</taxon>
        <taxon>Agaricomycotina</taxon>
        <taxon>Agaricomycetes</taxon>
        <taxon>Auriculariales</taxon>
        <taxon>Exidiaceae</taxon>
        <taxon>Exidia</taxon>
    </lineage>
</organism>
<dbReference type="EMBL" id="KV426737">
    <property type="protein sequence ID" value="KZV78867.1"/>
    <property type="molecule type" value="Genomic_DNA"/>
</dbReference>
<dbReference type="InParanoid" id="A0A166N8A4"/>
<keyword evidence="2" id="KW-1185">Reference proteome</keyword>
<evidence type="ECO:0000313" key="2">
    <source>
        <dbReference type="Proteomes" id="UP000077266"/>
    </source>
</evidence>
<gene>
    <name evidence="1" type="ORF">EXIGLDRAFT_498356</name>
</gene>
<evidence type="ECO:0000313" key="1">
    <source>
        <dbReference type="EMBL" id="KZV78867.1"/>
    </source>
</evidence>
<sequence>MQYPLRLLAKWWRRLNNRLQVLAATNAGPNQTAEMYDAIIPQLDQYAREVRARKLVLAAHFDMDRL</sequence>